<dbReference type="InterPro" id="IPR010635">
    <property type="entry name" value="Heparan_SO4-6-sulfoTrfase"/>
</dbReference>
<evidence type="ECO:0000256" key="6">
    <source>
        <dbReference type="ARBA" id="ARBA00023180"/>
    </source>
</evidence>
<comment type="subcellular location">
    <subcellularLocation>
        <location evidence="1">Membrane</location>
        <topology evidence="1">Single-pass membrane protein</topology>
    </subcellularLocation>
</comment>
<evidence type="ECO:0000256" key="4">
    <source>
        <dbReference type="ARBA" id="ARBA00022989"/>
    </source>
</evidence>
<keyword evidence="3" id="KW-0812">Transmembrane</keyword>
<evidence type="ECO:0000256" key="7">
    <source>
        <dbReference type="SAM" id="MobiDB-lite"/>
    </source>
</evidence>
<dbReference type="OrthoDB" id="1717591at2759"/>
<feature type="region of interest" description="Disordered" evidence="7">
    <location>
        <begin position="185"/>
        <end position="238"/>
    </location>
</feature>
<keyword evidence="2" id="KW-0808">Transferase</keyword>
<dbReference type="PANTHER" id="PTHR12812">
    <property type="entry name" value="HEPARAN SULFATE 6-O-SULFOTRANSFERASE 3"/>
    <property type="match status" value="1"/>
</dbReference>
<evidence type="ECO:0000256" key="5">
    <source>
        <dbReference type="ARBA" id="ARBA00023136"/>
    </source>
</evidence>
<keyword evidence="5" id="KW-0472">Membrane</keyword>
<organism evidence="8 9">
    <name type="scientific">Kingdonia uniflora</name>
    <dbReference type="NCBI Taxonomy" id="39325"/>
    <lineage>
        <taxon>Eukaryota</taxon>
        <taxon>Viridiplantae</taxon>
        <taxon>Streptophyta</taxon>
        <taxon>Embryophyta</taxon>
        <taxon>Tracheophyta</taxon>
        <taxon>Spermatophyta</taxon>
        <taxon>Magnoliopsida</taxon>
        <taxon>Ranunculales</taxon>
        <taxon>Circaeasteraceae</taxon>
        <taxon>Kingdonia</taxon>
    </lineage>
</organism>
<evidence type="ECO:0000313" key="9">
    <source>
        <dbReference type="Proteomes" id="UP000541444"/>
    </source>
</evidence>
<accession>A0A7J7L999</accession>
<gene>
    <name evidence="8" type="ORF">GIB67_009967</name>
</gene>
<dbReference type="PANTHER" id="PTHR12812:SF0">
    <property type="entry name" value="HEPARAN-SULFATE 6-O-SULFOTRANSFERASE"/>
    <property type="match status" value="1"/>
</dbReference>
<keyword evidence="6" id="KW-0325">Glycoprotein</keyword>
<sequence length="298" mass="33879">MRAHGIIQNGATFQVAGLTSNSWLKYSSKGHRSKRKQPSFGKYVFKVAKKRLDNKLCVGITENYKDSATMFVNMVEFSIACLHRPLKVPSRPDCSPVLMEEYENRQMISNVPWDCPLIVDFQLMENDFNEIQRSAQYRFSRSASSPETISLNPTSYRSLKVSADDLETNSPPSVVFSLCQDREKSENKSKAHENGLLKQNIDEEKLEIKEGDDEEELTSSSGSEEEEEQEEEIASSYVIEINSDRRTYTGESVAIDEAVAWAKEKFQTQNLDDIDRGYQKQSTRPSAAKPFVKREGDT</sequence>
<dbReference type="GO" id="GO:0016020">
    <property type="term" value="C:membrane"/>
    <property type="evidence" value="ECO:0007669"/>
    <property type="project" value="UniProtKB-SubCell"/>
</dbReference>
<dbReference type="Proteomes" id="UP000541444">
    <property type="component" value="Unassembled WGS sequence"/>
</dbReference>
<dbReference type="AlphaFoldDB" id="A0A7J7L999"/>
<feature type="region of interest" description="Disordered" evidence="7">
    <location>
        <begin position="270"/>
        <end position="298"/>
    </location>
</feature>
<reference evidence="8 9" key="1">
    <citation type="journal article" date="2020" name="IScience">
        <title>Genome Sequencing of the Endangered Kingdonia uniflora (Circaeasteraceae, Ranunculales) Reveals Potential Mechanisms of Evolutionary Specialization.</title>
        <authorList>
            <person name="Sun Y."/>
            <person name="Deng T."/>
            <person name="Zhang A."/>
            <person name="Moore M.J."/>
            <person name="Landis J.B."/>
            <person name="Lin N."/>
            <person name="Zhang H."/>
            <person name="Zhang X."/>
            <person name="Huang J."/>
            <person name="Zhang X."/>
            <person name="Sun H."/>
            <person name="Wang H."/>
        </authorList>
    </citation>
    <scope>NUCLEOTIDE SEQUENCE [LARGE SCALE GENOMIC DNA]</scope>
    <source>
        <strain evidence="8">TB1705</strain>
        <tissue evidence="8">Leaf</tissue>
    </source>
</reference>
<comment type="caution">
    <text evidence="8">The sequence shown here is derived from an EMBL/GenBank/DDBJ whole genome shotgun (WGS) entry which is preliminary data.</text>
</comment>
<evidence type="ECO:0000256" key="1">
    <source>
        <dbReference type="ARBA" id="ARBA00004167"/>
    </source>
</evidence>
<keyword evidence="9" id="KW-1185">Reference proteome</keyword>
<evidence type="ECO:0000313" key="8">
    <source>
        <dbReference type="EMBL" id="KAF6139124.1"/>
    </source>
</evidence>
<dbReference type="EMBL" id="JACGCM010002533">
    <property type="protein sequence ID" value="KAF6139124.1"/>
    <property type="molecule type" value="Genomic_DNA"/>
</dbReference>
<evidence type="ECO:0000256" key="3">
    <source>
        <dbReference type="ARBA" id="ARBA00022692"/>
    </source>
</evidence>
<protein>
    <submittedName>
        <fullName evidence="8">Uncharacterized protein</fullName>
    </submittedName>
</protein>
<proteinExistence type="predicted"/>
<name>A0A7J7L999_9MAGN</name>
<feature type="compositionally biased region" description="Basic and acidic residues" evidence="7">
    <location>
        <begin position="185"/>
        <end position="209"/>
    </location>
</feature>
<evidence type="ECO:0000256" key="2">
    <source>
        <dbReference type="ARBA" id="ARBA00022679"/>
    </source>
</evidence>
<keyword evidence="4" id="KW-1133">Transmembrane helix</keyword>
<dbReference type="GO" id="GO:0017095">
    <property type="term" value="F:heparan sulfate 6-sulfotransferase activity"/>
    <property type="evidence" value="ECO:0007669"/>
    <property type="project" value="TreeGrafter"/>
</dbReference>
<feature type="compositionally biased region" description="Acidic residues" evidence="7">
    <location>
        <begin position="210"/>
        <end position="233"/>
    </location>
</feature>